<dbReference type="SUPFAM" id="SSF51182">
    <property type="entry name" value="RmlC-like cupins"/>
    <property type="match status" value="1"/>
</dbReference>
<keyword evidence="4" id="KW-0539">Nucleus</keyword>
<dbReference type="InterPro" id="IPR028386">
    <property type="entry name" value="CENP-C/Mif2/cnp3"/>
</dbReference>
<feature type="compositionally biased region" description="Basic residues" evidence="10">
    <location>
        <begin position="56"/>
        <end position="65"/>
    </location>
</feature>
<evidence type="ECO:0000256" key="8">
    <source>
        <dbReference type="ARBA" id="ARBA00082151"/>
    </source>
</evidence>
<evidence type="ECO:0000259" key="11">
    <source>
        <dbReference type="Pfam" id="PF11699"/>
    </source>
</evidence>
<accession>A0A7K8QFB9</accession>
<evidence type="ECO:0000256" key="7">
    <source>
        <dbReference type="ARBA" id="ARBA00068530"/>
    </source>
</evidence>
<dbReference type="GO" id="GO:0051315">
    <property type="term" value="P:attachment of mitotic spindle microtubules to kinetochore"/>
    <property type="evidence" value="ECO:0007669"/>
    <property type="project" value="TreeGrafter"/>
</dbReference>
<dbReference type="GO" id="GO:0000776">
    <property type="term" value="C:kinetochore"/>
    <property type="evidence" value="ECO:0007669"/>
    <property type="project" value="InterPro"/>
</dbReference>
<dbReference type="PANTHER" id="PTHR16684">
    <property type="entry name" value="CENTROMERE PROTEIN C"/>
    <property type="match status" value="1"/>
</dbReference>
<sequence length="606" mass="68510">SEKEKTQSKKGKNRKLHVEALTKQKLNHLPVGAFDFKGTSEPDPVANSEENGLKSQSRRSTHIGKTKKDALRPSSPNQKKNTSWKPEAEELMLSWSGLETKASDEEQYERRVLPNEDLPMPSSGHHQEQTVSPKKSLKTSKNPQVASKATQHLVKKKQTVKQKLPKVAQRVAVSPMKKLKKSVKKSNNKKSELKRGENSDNEPGEEELEREPTKLDYVCTTPLHQKPGTPVLQKLAGSEKPGNILHTLESPGGAKNQSAVKALQHPMDSGRNSKERQLSAKCSGKIPKKIPRRTNRVVCSHPEDTESQTDSDSSSVQGVARKKTNLSDVKIKSNKRKHNRQRGLRYIFLFLCSEPVLENYNKFASSSKSCEQDDTSSDNSEELNYKLRSLLSDDIARQKVVMPSNTPNVRRTKRIRLKPLEYWRGERVNYTVSSSGELVISGLVHPETGSPRKRKQRKDSHKQKSSKTNRKEIPENLHHSLADTSKPTIVLDPVTNEEVLLECINTEGNHACYFKDEAVEIYKNLSTSVFATGRLILKPFKEKGYQFVHMDTIAFHIIRGRIIVTLHKSSYYLTTGDFFYVPAGNEYNIHNLLNEESVLLFTQLKD</sequence>
<dbReference type="InterPro" id="IPR011051">
    <property type="entry name" value="RmlC_Cupin_sf"/>
</dbReference>
<evidence type="ECO:0000256" key="5">
    <source>
        <dbReference type="ARBA" id="ARBA00053516"/>
    </source>
</evidence>
<feature type="compositionally biased region" description="Polar residues" evidence="10">
    <location>
        <begin position="74"/>
        <end position="84"/>
    </location>
</feature>
<name>A0A7K8QFB9_9PASS</name>
<evidence type="ECO:0000256" key="2">
    <source>
        <dbReference type="ARBA" id="ARBA00010291"/>
    </source>
</evidence>
<evidence type="ECO:0000256" key="4">
    <source>
        <dbReference type="ARBA" id="ARBA00023242"/>
    </source>
</evidence>
<comment type="function">
    <text evidence="5">Component of the CENPA-NAC (nucleosome-associated) complex, a complex that plays a central role in assembly of kinetochore proteins, mitotic progression and chromosome segregation. The CENPA-NAC complex recruits the CENPA-CAD (nucleosome distal) complex and may be involved in incorporation of newly synthesized CENPA into centromeres. CENPC recruits DNA methylation and DNMT3B to both centromeric and pericentromeric satellite repeats and regulates the histone code in these regions.</text>
</comment>
<evidence type="ECO:0000256" key="3">
    <source>
        <dbReference type="ARBA" id="ARBA00023125"/>
    </source>
</evidence>
<feature type="region of interest" description="Disordered" evidence="10">
    <location>
        <begin position="1"/>
        <end position="213"/>
    </location>
</feature>
<comment type="caution">
    <text evidence="12">The sequence shown here is derived from an EMBL/GenBank/DDBJ whole genome shotgun (WGS) entry which is preliminary data.</text>
</comment>
<evidence type="ECO:0000256" key="1">
    <source>
        <dbReference type="ARBA" id="ARBA00004123"/>
    </source>
</evidence>
<feature type="region of interest" description="Disordered" evidence="10">
    <location>
        <begin position="242"/>
        <end position="261"/>
    </location>
</feature>
<dbReference type="GO" id="GO:0005721">
    <property type="term" value="C:pericentric heterochromatin"/>
    <property type="evidence" value="ECO:0007669"/>
    <property type="project" value="UniProtKB-ARBA"/>
</dbReference>
<gene>
    <name evidence="12" type="primary">Cenpc</name>
    <name evidence="12" type="ORF">SMICAP_R01584</name>
</gene>
<dbReference type="InterPro" id="IPR025974">
    <property type="entry name" value="Mif2/CENP-C_cupin"/>
</dbReference>
<dbReference type="GO" id="GO:0005634">
    <property type="term" value="C:nucleus"/>
    <property type="evidence" value="ECO:0007669"/>
    <property type="project" value="UniProtKB-SubCell"/>
</dbReference>
<proteinExistence type="inferred from homology"/>
<dbReference type="PANTHER" id="PTHR16684:SF11">
    <property type="entry name" value="CENTROMERE PROTEIN C"/>
    <property type="match status" value="1"/>
</dbReference>
<evidence type="ECO:0000256" key="6">
    <source>
        <dbReference type="ARBA" id="ARBA00064952"/>
    </source>
</evidence>
<dbReference type="GO" id="GO:0051455">
    <property type="term" value="P:spindle attachment to meiosis I kinetochore"/>
    <property type="evidence" value="ECO:0007669"/>
    <property type="project" value="TreeGrafter"/>
</dbReference>
<dbReference type="EMBL" id="VWYW01000063">
    <property type="protein sequence ID" value="NXF04209.1"/>
    <property type="molecule type" value="Genomic_DNA"/>
</dbReference>
<feature type="non-terminal residue" evidence="12">
    <location>
        <position position="1"/>
    </location>
</feature>
<reference evidence="12 13" key="1">
    <citation type="submission" date="2019-09" db="EMBL/GenBank/DDBJ databases">
        <title>Bird 10,000 Genomes (B10K) Project - Family phase.</title>
        <authorList>
            <person name="Zhang G."/>
        </authorList>
    </citation>
    <scope>NUCLEOTIDE SEQUENCE [LARGE SCALE GENOMIC DNA]</scope>
    <source>
        <strain evidence="12">B10K-CU-031-20</strain>
    </source>
</reference>
<dbReference type="Gene3D" id="2.60.120.10">
    <property type="entry name" value="Jelly Rolls"/>
    <property type="match status" value="1"/>
</dbReference>
<feature type="domain" description="Mif2/CENP-C cupin" evidence="11">
    <location>
        <begin position="521"/>
        <end position="603"/>
    </location>
</feature>
<evidence type="ECO:0000256" key="10">
    <source>
        <dbReference type="SAM" id="MobiDB-lite"/>
    </source>
</evidence>
<organism evidence="12 13">
    <name type="scientific">Smithornis capensis</name>
    <dbReference type="NCBI Taxonomy" id="363769"/>
    <lineage>
        <taxon>Eukaryota</taxon>
        <taxon>Metazoa</taxon>
        <taxon>Chordata</taxon>
        <taxon>Craniata</taxon>
        <taxon>Vertebrata</taxon>
        <taxon>Euteleostomi</taxon>
        <taxon>Archelosauria</taxon>
        <taxon>Archosauria</taxon>
        <taxon>Dinosauria</taxon>
        <taxon>Saurischia</taxon>
        <taxon>Theropoda</taxon>
        <taxon>Coelurosauria</taxon>
        <taxon>Aves</taxon>
        <taxon>Neognathae</taxon>
        <taxon>Neoaves</taxon>
        <taxon>Telluraves</taxon>
        <taxon>Australaves</taxon>
        <taxon>Passeriformes</taxon>
        <taxon>Eurylaimidae</taxon>
        <taxon>Smithornis</taxon>
    </lineage>
</organism>
<evidence type="ECO:0000313" key="13">
    <source>
        <dbReference type="Proteomes" id="UP000567624"/>
    </source>
</evidence>
<feature type="compositionally biased region" description="Basic residues" evidence="10">
    <location>
        <begin position="153"/>
        <end position="164"/>
    </location>
</feature>
<feature type="compositionally biased region" description="Basic residues" evidence="10">
    <location>
        <begin position="177"/>
        <end position="188"/>
    </location>
</feature>
<keyword evidence="3" id="KW-0238">DNA-binding</keyword>
<feature type="compositionally biased region" description="Polar residues" evidence="10">
    <location>
        <begin position="129"/>
        <end position="149"/>
    </location>
</feature>
<comment type="subunit">
    <text evidence="6">Oligomer. Component of the CENPA-NAC complex, at least composed of CENPA, CENPC, CENPH, CENPM, CENPN, CENPT and CENPU. The CENPA-NAC complex interacts with the CENPA-CAD complex, composed of CENPI, CENPK, CENPL, CENPO, CENPP, CENPQ, CENPR and CENPS. Binds to DAXX. Interacts with DNMT3B. Interacts directly with CENPA. Identified in a centromere complex containing histones H2A, H2B and H4, and at least CENPA, CENPB, CENPC, CENPT, CENPN, HJURP, SUPT16H, SSRP1 and RSF1. Interacts with MEIKIN.</text>
</comment>
<dbReference type="GO" id="GO:0019237">
    <property type="term" value="F:centromeric DNA binding"/>
    <property type="evidence" value="ECO:0007669"/>
    <property type="project" value="InterPro"/>
</dbReference>
<comment type="similarity">
    <text evidence="2">Belongs to the CENP-C/MIF2 family.</text>
</comment>
<dbReference type="Pfam" id="PF11699">
    <property type="entry name" value="CENP-C_C"/>
    <property type="match status" value="1"/>
</dbReference>
<feature type="compositionally biased region" description="Basic and acidic residues" evidence="10">
    <location>
        <begin position="189"/>
        <end position="198"/>
    </location>
</feature>
<feature type="compositionally biased region" description="Basic and acidic residues" evidence="10">
    <location>
        <begin position="101"/>
        <end position="114"/>
    </location>
</feature>
<evidence type="ECO:0000256" key="9">
    <source>
        <dbReference type="ARBA" id="ARBA00083562"/>
    </source>
</evidence>
<keyword evidence="13" id="KW-1185">Reference proteome</keyword>
<protein>
    <recommendedName>
        <fullName evidence="7">Centromere protein C</fullName>
    </recommendedName>
    <alternativeName>
        <fullName evidence="8">Centromere autoantigen C</fullName>
    </alternativeName>
    <alternativeName>
        <fullName evidence="9">Centromere protein C 1</fullName>
    </alternativeName>
</protein>
<dbReference type="Proteomes" id="UP000567624">
    <property type="component" value="Unassembled WGS sequence"/>
</dbReference>
<feature type="compositionally biased region" description="Basic residues" evidence="10">
    <location>
        <begin position="451"/>
        <end position="468"/>
    </location>
</feature>
<feature type="non-terminal residue" evidence="12">
    <location>
        <position position="606"/>
    </location>
</feature>
<feature type="region of interest" description="Disordered" evidence="10">
    <location>
        <begin position="443"/>
        <end position="479"/>
    </location>
</feature>
<comment type="subcellular location">
    <subcellularLocation>
        <location evidence="1">Nucleus</location>
    </subcellularLocation>
</comment>
<dbReference type="FunFam" id="2.60.120.10:FF:000033">
    <property type="entry name" value="Centromere protein C 1"/>
    <property type="match status" value="1"/>
</dbReference>
<dbReference type="AlphaFoldDB" id="A0A7K8QFB9"/>
<feature type="region of interest" description="Disordered" evidence="10">
    <location>
        <begin position="295"/>
        <end position="337"/>
    </location>
</feature>
<feature type="compositionally biased region" description="Acidic residues" evidence="10">
    <location>
        <begin position="199"/>
        <end position="209"/>
    </location>
</feature>
<evidence type="ECO:0000313" key="12">
    <source>
        <dbReference type="EMBL" id="NXF04209.1"/>
    </source>
</evidence>
<dbReference type="InterPro" id="IPR014710">
    <property type="entry name" value="RmlC-like_jellyroll"/>
</dbReference>
<feature type="compositionally biased region" description="Basic and acidic residues" evidence="10">
    <location>
        <begin position="469"/>
        <end position="479"/>
    </location>
</feature>
<dbReference type="GO" id="GO:0051382">
    <property type="term" value="P:kinetochore assembly"/>
    <property type="evidence" value="ECO:0007669"/>
    <property type="project" value="InterPro"/>
</dbReference>